<keyword evidence="4" id="KW-1185">Reference proteome</keyword>
<protein>
    <submittedName>
        <fullName evidence="3">Uncharacterized protein</fullName>
    </submittedName>
</protein>
<reference evidence="3" key="1">
    <citation type="submission" date="2021-12" db="EMBL/GenBank/DDBJ databases">
        <authorList>
            <person name="Martin H S."/>
        </authorList>
    </citation>
    <scope>NUCLEOTIDE SEQUENCE</scope>
</reference>
<feature type="compositionally biased region" description="Basic and acidic residues" evidence="2">
    <location>
        <begin position="33"/>
        <end position="42"/>
    </location>
</feature>
<dbReference type="EMBL" id="OV170229">
    <property type="protein sequence ID" value="CAH0731020.1"/>
    <property type="molecule type" value="Genomic_DNA"/>
</dbReference>
<feature type="region of interest" description="Disordered" evidence="2">
    <location>
        <begin position="1"/>
        <end position="62"/>
    </location>
</feature>
<evidence type="ECO:0000313" key="3">
    <source>
        <dbReference type="EMBL" id="CAH0731020.1"/>
    </source>
</evidence>
<dbReference type="OrthoDB" id="6375801at2759"/>
<evidence type="ECO:0000256" key="2">
    <source>
        <dbReference type="SAM" id="MobiDB-lite"/>
    </source>
</evidence>
<dbReference type="AlphaFoldDB" id="A0A8J9VZ36"/>
<evidence type="ECO:0000256" key="1">
    <source>
        <dbReference type="SAM" id="Coils"/>
    </source>
</evidence>
<name>A0A8J9VZ36_9NEOP</name>
<dbReference type="PANTHER" id="PTHR46601">
    <property type="entry name" value="ULP_PROTEASE DOMAIN-CONTAINING PROTEIN"/>
    <property type="match status" value="1"/>
</dbReference>
<dbReference type="Proteomes" id="UP000838878">
    <property type="component" value="Chromosome 9"/>
</dbReference>
<proteinExistence type="predicted"/>
<organism evidence="3 4">
    <name type="scientific">Brenthis ino</name>
    <name type="common">lesser marbled fritillary</name>
    <dbReference type="NCBI Taxonomy" id="405034"/>
    <lineage>
        <taxon>Eukaryota</taxon>
        <taxon>Metazoa</taxon>
        <taxon>Ecdysozoa</taxon>
        <taxon>Arthropoda</taxon>
        <taxon>Hexapoda</taxon>
        <taxon>Insecta</taxon>
        <taxon>Pterygota</taxon>
        <taxon>Neoptera</taxon>
        <taxon>Endopterygota</taxon>
        <taxon>Lepidoptera</taxon>
        <taxon>Glossata</taxon>
        <taxon>Ditrysia</taxon>
        <taxon>Papilionoidea</taxon>
        <taxon>Nymphalidae</taxon>
        <taxon>Heliconiinae</taxon>
        <taxon>Argynnini</taxon>
        <taxon>Brenthis</taxon>
    </lineage>
</organism>
<dbReference type="PANTHER" id="PTHR46601:SF1">
    <property type="entry name" value="ADF-H DOMAIN-CONTAINING PROTEIN"/>
    <property type="match status" value="1"/>
</dbReference>
<feature type="coiled-coil region" evidence="1">
    <location>
        <begin position="182"/>
        <end position="209"/>
    </location>
</feature>
<sequence length="810" mass="94744">MAKSKKQTKEERLTKKRLAERKRYEMIKNNPDLWKEKQEKNRQGYLRRKQEKKQLPINEMTPRQQRLQRQTWWKKYRSYYLKKKREKRTIALLEENTPPQSPSILSDTEPVVLEHLARSLPASPFLNKSSECMMSGPSITLRSISTQCNDFKTSTPSNTKSMSSSSVTSAVRRIRYQKDKVINFLKKKLISLTQQNERYRKQLKRMALKRVQNQIIKIKSIVPNKKQNCNFEPLPNLLKQDVRIFYEADENSSLCSGKKEFIVRKKIRKQKRYLSDNLLNLHKKFLKSSNFTISYSTFCKLRPFWVMLPDSRSRDTCLCKLHTNMDLIIKGLYQRKIIPVMTSQNLLSMLCCDMFSVDCMHRNCLACKNKVVCYQEFDNSIEMTYWQWDTKQDVTKCKGRKIRITEKVKKTEEPKKCIEKFESMLKEYLMHCGNIVSQYNAFRNLKESLSDGECIIHIDYSENYAVKSYQEIQSYHFGGNRKQLTLHTSVIYFLDAENIPQIQSFCTVSECLRHDISAVWAHIIPILDYISEIRAGIHTLHFISDSPSSQYRNKKIFHMISSLHIYLNSVDTITGNYSESGHGKGAPDGVGAVIKRTADRAVSQGHDIKDLDDFLTVMNQNLKKIRLKIISEYDVFEKDLLFPQNIKAFPGCMKMHQIVWKLNFPMMAVRKLSCTDKACLYEVISCNHKKHLGFYHLEELYQERITVTPLADSKRQLREIPKSFWSVNNESNGNDGVTGIGNLVQTITNRTTCKTNNNLNTRSANQNNKRKVDKLNERKDLERSGRTDRVEQIMLLAGSSNIDNIFKRRR</sequence>
<keyword evidence="1" id="KW-0175">Coiled coil</keyword>
<evidence type="ECO:0000313" key="4">
    <source>
        <dbReference type="Proteomes" id="UP000838878"/>
    </source>
</evidence>
<accession>A0A8J9VZ36</accession>
<feature type="non-terminal residue" evidence="3">
    <location>
        <position position="810"/>
    </location>
</feature>
<gene>
    <name evidence="3" type="ORF">BINO364_LOCUS15936</name>
</gene>